<accession>A0A3N0HX82</accession>
<dbReference type="AlphaFoldDB" id="A0A3N0HX82"/>
<feature type="domain" description="Quinate/shikimate 5-dehydrogenase/glutamyl-tRNA reductase" evidence="1">
    <location>
        <begin position="2"/>
        <end position="42"/>
    </location>
</feature>
<dbReference type="InterPro" id="IPR006151">
    <property type="entry name" value="Shikm_DH/Glu-tRNA_Rdtase"/>
</dbReference>
<comment type="caution">
    <text evidence="2">The sequence shown here is derived from an EMBL/GenBank/DDBJ whole genome shotgun (WGS) entry which is preliminary data.</text>
</comment>
<dbReference type="Gene3D" id="3.40.50.720">
    <property type="entry name" value="NAD(P)-binding Rossmann-like Domain"/>
    <property type="match status" value="1"/>
</dbReference>
<gene>
    <name evidence="2" type="ORF">EDX97_10320</name>
</gene>
<organism evidence="2 3">
    <name type="scientific">Absicoccus porci</name>
    <dbReference type="NCBI Taxonomy" id="2486576"/>
    <lineage>
        <taxon>Bacteria</taxon>
        <taxon>Bacillati</taxon>
        <taxon>Bacillota</taxon>
        <taxon>Erysipelotrichia</taxon>
        <taxon>Erysipelotrichales</taxon>
        <taxon>Erysipelotrichaceae</taxon>
        <taxon>Absicoccus</taxon>
    </lineage>
</organism>
<evidence type="ECO:0000259" key="1">
    <source>
        <dbReference type="Pfam" id="PF01488"/>
    </source>
</evidence>
<dbReference type="RefSeq" id="WP_128521066.1">
    <property type="nucleotide sequence ID" value="NZ_JALFCT010000060.1"/>
</dbReference>
<keyword evidence="3" id="KW-1185">Reference proteome</keyword>
<evidence type="ECO:0000313" key="3">
    <source>
        <dbReference type="Proteomes" id="UP000276568"/>
    </source>
</evidence>
<sequence length="43" mass="4847">MIISATSSPHYTITKTELAKHIDSKPRLFIDLAVPNDMDPHLQ</sequence>
<reference evidence="2 3" key="1">
    <citation type="submission" date="2018-11" db="EMBL/GenBank/DDBJ databases">
        <title>Clostridium sp. nov., a member of the family Erysipelotrichaceae isolated from pig faeces.</title>
        <authorList>
            <person name="Chang Y.-H."/>
        </authorList>
    </citation>
    <scope>NUCLEOTIDE SEQUENCE [LARGE SCALE GENOMIC DNA]</scope>
    <source>
        <strain evidence="2 3">YH-panp20</strain>
    </source>
</reference>
<protein>
    <recommendedName>
        <fullName evidence="1">Quinate/shikimate 5-dehydrogenase/glutamyl-tRNA reductase domain-containing protein</fullName>
    </recommendedName>
</protein>
<dbReference type="EMBL" id="RJQC01000004">
    <property type="protein sequence ID" value="RNM29379.1"/>
    <property type="molecule type" value="Genomic_DNA"/>
</dbReference>
<name>A0A3N0HX82_9FIRM</name>
<dbReference type="Proteomes" id="UP000276568">
    <property type="component" value="Unassembled WGS sequence"/>
</dbReference>
<proteinExistence type="predicted"/>
<evidence type="ECO:0000313" key="2">
    <source>
        <dbReference type="EMBL" id="RNM29379.1"/>
    </source>
</evidence>
<dbReference type="OrthoDB" id="110209at2"/>
<dbReference type="Pfam" id="PF01488">
    <property type="entry name" value="Shikimate_DH"/>
    <property type="match status" value="1"/>
</dbReference>